<protein>
    <submittedName>
        <fullName evidence="2">Glyoxalase</fullName>
    </submittedName>
</protein>
<proteinExistence type="predicted"/>
<dbReference type="PANTHER" id="PTHR35908">
    <property type="entry name" value="HYPOTHETICAL FUSION PROTEIN"/>
    <property type="match status" value="1"/>
</dbReference>
<sequence>MPHHSRLSNLVLDCRVDDLAEAVEFWSKALGKPVASLDQDGDGRYAELETAADEPMVLLQKVEHDSRVHLDIETDDIDAEVERLEKLGAKKVAFVHRWWVMEAPTGHRFCVVRQQRKPFGPHLNRWE</sequence>
<evidence type="ECO:0000313" key="2">
    <source>
        <dbReference type="EMBL" id="AKC87158.1"/>
    </source>
</evidence>
<accession>A0A0E3Z468</accession>
<dbReference type="OrthoDB" id="69243at2"/>
<dbReference type="EMBL" id="CP011144">
    <property type="protein sequence ID" value="AKC87158.1"/>
    <property type="molecule type" value="Genomic_DNA"/>
</dbReference>
<evidence type="ECO:0000313" key="3">
    <source>
        <dbReference type="Proteomes" id="UP000033067"/>
    </source>
</evidence>
<dbReference type="Proteomes" id="UP000033067">
    <property type="component" value="Chromosome"/>
</dbReference>
<dbReference type="PATRIC" id="fig|314722.6.peg.2328"/>
<evidence type="ECO:0000259" key="1">
    <source>
        <dbReference type="PROSITE" id="PS51819"/>
    </source>
</evidence>
<dbReference type="RefSeq" id="WP_052632222.1">
    <property type="nucleotide sequence ID" value="NZ_CP011144.1"/>
</dbReference>
<feature type="domain" description="VOC" evidence="1">
    <location>
        <begin position="6"/>
        <end position="127"/>
    </location>
</feature>
<organism evidence="2 3">
    <name type="scientific">Pseudoxanthomonas suwonensis</name>
    <dbReference type="NCBI Taxonomy" id="314722"/>
    <lineage>
        <taxon>Bacteria</taxon>
        <taxon>Pseudomonadati</taxon>
        <taxon>Pseudomonadota</taxon>
        <taxon>Gammaproteobacteria</taxon>
        <taxon>Lysobacterales</taxon>
        <taxon>Lysobacteraceae</taxon>
        <taxon>Pseudoxanthomonas</taxon>
    </lineage>
</organism>
<reference evidence="2 3" key="1">
    <citation type="journal article" date="2015" name="Genome Announc.">
        <title>Complete Genome Sequence of Pseudoxanthomonas suwonensis Strain J1, a Cellulose-Degrading Bacterium Isolated from Leaf- and Wood-Enriched Soil.</title>
        <authorList>
            <person name="Hou L."/>
            <person name="Jiang J."/>
            <person name="Xu Z."/>
            <person name="Zhou Y."/>
            <person name="Leung F.C."/>
        </authorList>
    </citation>
    <scope>NUCLEOTIDE SEQUENCE [LARGE SCALE GENOMIC DNA]</scope>
    <source>
        <strain evidence="2 3">J1</strain>
    </source>
</reference>
<dbReference type="PROSITE" id="PS51819">
    <property type="entry name" value="VOC"/>
    <property type="match status" value="1"/>
</dbReference>
<name>A0A0E3Z468_9GAMM</name>
<dbReference type="InterPro" id="IPR041581">
    <property type="entry name" value="Glyoxalase_6"/>
</dbReference>
<dbReference type="AlphaFoldDB" id="A0A0E3Z468"/>
<dbReference type="InterPro" id="IPR029068">
    <property type="entry name" value="Glyas_Bleomycin-R_OHBP_Dase"/>
</dbReference>
<dbReference type="InterPro" id="IPR037523">
    <property type="entry name" value="VOC_core"/>
</dbReference>
<gene>
    <name evidence="2" type="ORF">WQ53_10800</name>
</gene>
<dbReference type="PANTHER" id="PTHR35908:SF1">
    <property type="entry name" value="CONSERVED PROTEIN"/>
    <property type="match status" value="1"/>
</dbReference>
<dbReference type="KEGG" id="psuw:WQ53_10800"/>
<dbReference type="Gene3D" id="3.10.180.10">
    <property type="entry name" value="2,3-Dihydroxybiphenyl 1,2-Dioxygenase, domain 1"/>
    <property type="match status" value="1"/>
</dbReference>
<dbReference type="Pfam" id="PF18029">
    <property type="entry name" value="Glyoxalase_6"/>
    <property type="match status" value="1"/>
</dbReference>
<dbReference type="SUPFAM" id="SSF54593">
    <property type="entry name" value="Glyoxalase/Bleomycin resistance protein/Dihydroxybiphenyl dioxygenase"/>
    <property type="match status" value="1"/>
</dbReference>
<keyword evidence="3" id="KW-1185">Reference proteome</keyword>